<dbReference type="OMA" id="EANNSAC"/>
<dbReference type="STRING" id="45351.A7RZA6"/>
<accession>A7RZA6</accession>
<keyword evidence="4" id="KW-1185">Reference proteome</keyword>
<dbReference type="HOGENOM" id="CLU_441675_0_0_1"/>
<name>A7RZA6_NEMVE</name>
<dbReference type="Proteomes" id="UP000001593">
    <property type="component" value="Unassembled WGS sequence"/>
</dbReference>
<dbReference type="AlphaFoldDB" id="A7RZA6"/>
<dbReference type="PROSITE" id="PS50234">
    <property type="entry name" value="VWFA"/>
    <property type="match status" value="1"/>
</dbReference>
<evidence type="ECO:0000313" key="3">
    <source>
        <dbReference type="EMBL" id="EDO43208.1"/>
    </source>
</evidence>
<dbReference type="PROSITE" id="PS50168">
    <property type="entry name" value="DED"/>
    <property type="match status" value="1"/>
</dbReference>
<dbReference type="InterPro" id="IPR001875">
    <property type="entry name" value="DED_dom"/>
</dbReference>
<organism evidence="3 4">
    <name type="scientific">Nematostella vectensis</name>
    <name type="common">Starlet sea anemone</name>
    <dbReference type="NCBI Taxonomy" id="45351"/>
    <lineage>
        <taxon>Eukaryota</taxon>
        <taxon>Metazoa</taxon>
        <taxon>Cnidaria</taxon>
        <taxon>Anthozoa</taxon>
        <taxon>Hexacorallia</taxon>
        <taxon>Actiniaria</taxon>
        <taxon>Edwardsiidae</taxon>
        <taxon>Nematostella</taxon>
    </lineage>
</organism>
<dbReference type="SUPFAM" id="SSF53300">
    <property type="entry name" value="vWA-like"/>
    <property type="match status" value="1"/>
</dbReference>
<feature type="domain" description="VWFA" evidence="2">
    <location>
        <begin position="264"/>
        <end position="470"/>
    </location>
</feature>
<dbReference type="InterPro" id="IPR036465">
    <property type="entry name" value="vWFA_dom_sf"/>
</dbReference>
<sequence length="619" mass="69015">MATNQRPLLDPRRKLMLSIGSSMETRDVETALFFLNGKYITSTGTEKIRDAIEHPLKGLLPGEELISCLYQSCPNNNALITEVLEACGRLDLSRSLREAVSRDSTVHDIPQQQVDNLFSAVGPFQHIVWFTLSVAKVCLTKYLNVFKQQVQNKLEISPAMMSYLRCDDILEIQNHSLAVFQLCLPNESFIEKLINHSLNAHQWLLDLYVVQVQIDKKSPICLVPGWWKGSEEITVSSNNPPLLRRACSILGGTQSAFHDRVKLDVILVIQIPNTQSIYPGLFRKVLHKLLKAVKRLYNSDLSVRVALITHGTTAVESSTLFFDNFDDFERETFSKTQSVEISQQSFFANALGCVSGFIGGEPDCTLRMEASKVCVAISYLPQESCEIDHYRSDSHDIIKECNKVALHAIPLYVIGIDLPNAHPCSMATSVSEGGRSVNDYPLLTGLSAMGGGKFIHLRDTEQLKEVINFIACETTSIESLMGTVNDLVINKIDIEYGNINPMHLALHVKEALEKRACKVDRMTIGEKPFPLISKLAETISWAESMENAAFSMAQWKEHSGQAAGCRESLPQAESMDVEITPGTGTSSKLGLKQDQPVDIGCAYQMVRRQIQRSAYYRPV</sequence>
<gene>
    <name evidence="3" type="ORF">NEMVEDRAFT_v1g241726</name>
</gene>
<feature type="domain" description="DED" evidence="1">
    <location>
        <begin position="11"/>
        <end position="98"/>
    </location>
</feature>
<evidence type="ECO:0000259" key="2">
    <source>
        <dbReference type="PROSITE" id="PS50234"/>
    </source>
</evidence>
<dbReference type="OrthoDB" id="5969648at2759"/>
<dbReference type="InterPro" id="IPR002035">
    <property type="entry name" value="VWF_A"/>
</dbReference>
<dbReference type="GO" id="GO:0042981">
    <property type="term" value="P:regulation of apoptotic process"/>
    <property type="evidence" value="ECO:0007669"/>
    <property type="project" value="InterPro"/>
</dbReference>
<protein>
    <submittedName>
        <fullName evidence="3">Uncharacterized protein</fullName>
    </submittedName>
</protein>
<evidence type="ECO:0000259" key="1">
    <source>
        <dbReference type="PROSITE" id="PS50168"/>
    </source>
</evidence>
<reference evidence="3 4" key="1">
    <citation type="journal article" date="2007" name="Science">
        <title>Sea anemone genome reveals ancestral eumetazoan gene repertoire and genomic organization.</title>
        <authorList>
            <person name="Putnam N.H."/>
            <person name="Srivastava M."/>
            <person name="Hellsten U."/>
            <person name="Dirks B."/>
            <person name="Chapman J."/>
            <person name="Salamov A."/>
            <person name="Terry A."/>
            <person name="Shapiro H."/>
            <person name="Lindquist E."/>
            <person name="Kapitonov V.V."/>
            <person name="Jurka J."/>
            <person name="Genikhovich G."/>
            <person name="Grigoriev I.V."/>
            <person name="Lucas S.M."/>
            <person name="Steele R.E."/>
            <person name="Finnerty J.R."/>
            <person name="Technau U."/>
            <person name="Martindale M.Q."/>
            <person name="Rokhsar D.S."/>
        </authorList>
    </citation>
    <scope>NUCLEOTIDE SEQUENCE [LARGE SCALE GENOMIC DNA]</scope>
    <source>
        <strain evidence="4">CH2 X CH6</strain>
    </source>
</reference>
<proteinExistence type="predicted"/>
<dbReference type="KEGG" id="nve:5515129"/>
<dbReference type="InParanoid" id="A7RZA6"/>
<evidence type="ECO:0000313" key="4">
    <source>
        <dbReference type="Proteomes" id="UP000001593"/>
    </source>
</evidence>
<dbReference type="EMBL" id="DS469556">
    <property type="protein sequence ID" value="EDO43208.1"/>
    <property type="molecule type" value="Genomic_DNA"/>
</dbReference>